<dbReference type="GO" id="GO:0031902">
    <property type="term" value="C:late endosome membrane"/>
    <property type="evidence" value="ECO:0007669"/>
    <property type="project" value="TreeGrafter"/>
</dbReference>
<dbReference type="SUPFAM" id="SSF47661">
    <property type="entry name" value="t-snare proteins"/>
    <property type="match status" value="1"/>
</dbReference>
<dbReference type="InterPro" id="IPR010989">
    <property type="entry name" value="SNARE"/>
</dbReference>
<reference evidence="12 13" key="1">
    <citation type="journal article" date="2014" name="Mol. Plant">
        <title>Chromosome Scale Genome Assembly and Transcriptome Profiling of Nannochloropsis gaditana in Nitrogen Depletion.</title>
        <authorList>
            <person name="Corteggiani Carpinelli E."/>
            <person name="Telatin A."/>
            <person name="Vitulo N."/>
            <person name="Forcato C."/>
            <person name="D'Angelo M."/>
            <person name="Schiavon R."/>
            <person name="Vezzi A."/>
            <person name="Giacometti G.M."/>
            <person name="Morosinotto T."/>
            <person name="Valle G."/>
        </authorList>
    </citation>
    <scope>NUCLEOTIDE SEQUENCE [LARGE SCALE GENOMIC DNA]</scope>
    <source>
        <strain evidence="12 13">B-31</strain>
    </source>
</reference>
<dbReference type="EMBL" id="AZIL01000274">
    <property type="protein sequence ID" value="EWM28769.1"/>
    <property type="molecule type" value="Genomic_DNA"/>
</dbReference>
<keyword evidence="4 10" id="KW-0812">Transmembrane</keyword>
<dbReference type="InterPro" id="IPR007705">
    <property type="entry name" value="Vesicle_trsprt_v-SNARE_N"/>
</dbReference>
<keyword evidence="13" id="KW-1185">Reference proteome</keyword>
<evidence type="ECO:0000256" key="3">
    <source>
        <dbReference type="ARBA" id="ARBA00022448"/>
    </source>
</evidence>
<gene>
    <name evidence="12" type="primary">SNR13</name>
    <name evidence="12" type="ORF">Naga_100002g121</name>
</gene>
<dbReference type="InterPro" id="IPR038407">
    <property type="entry name" value="v-SNARE_N_sf"/>
</dbReference>
<evidence type="ECO:0000256" key="10">
    <source>
        <dbReference type="SAM" id="Phobius"/>
    </source>
</evidence>
<comment type="similarity">
    <text evidence="2">Belongs to the VTI1 family.</text>
</comment>
<organism evidence="12 13">
    <name type="scientific">Nannochloropsis gaditana</name>
    <dbReference type="NCBI Taxonomy" id="72520"/>
    <lineage>
        <taxon>Eukaryota</taxon>
        <taxon>Sar</taxon>
        <taxon>Stramenopiles</taxon>
        <taxon>Ochrophyta</taxon>
        <taxon>Eustigmatophyceae</taxon>
        <taxon>Eustigmatales</taxon>
        <taxon>Monodopsidaceae</taxon>
        <taxon>Nannochloropsis</taxon>
    </lineage>
</organism>
<dbReference type="Pfam" id="PF12352">
    <property type="entry name" value="V-SNARE_C"/>
    <property type="match status" value="1"/>
</dbReference>
<sequence>MREVMSNFREQEEEQREFLLHRPPQDRTSLSPPHGRSIAMTDIFESYEDEFRALAGDCQKKLSNLLTYETHGDKIQSLLRQASPQVTQLEGLIKQMKLEVRSLDAGTKAALSAKVQTYERVLTGVKADLGRAREREEKDALLGAGGGVSMVQRQRLLETSERLAHQNRTIDNARKVMAETEQVGIHIGEELESNREKIQSIRGKVSEVGGLTNTARRLISSISRRETQQKLMLWGVAASLLIAIILIIYYSSR</sequence>
<keyword evidence="6 10" id="KW-1133">Transmembrane helix</keyword>
<dbReference type="SUPFAM" id="SSF58038">
    <property type="entry name" value="SNARE fusion complex"/>
    <property type="match status" value="1"/>
</dbReference>
<feature type="region of interest" description="Disordered" evidence="9">
    <location>
        <begin position="1"/>
        <end position="35"/>
    </location>
</feature>
<feature type="compositionally biased region" description="Basic and acidic residues" evidence="9">
    <location>
        <begin position="16"/>
        <end position="25"/>
    </location>
</feature>
<comment type="caution">
    <text evidence="12">The sequence shown here is derived from an EMBL/GenBank/DDBJ whole genome shotgun (WGS) entry which is preliminary data.</text>
</comment>
<dbReference type="PANTHER" id="PTHR21230:SF84">
    <property type="entry name" value="VESICLE TRANSPORT V-SNARE N-TERMINAL DOMAIN-CONTAINING PROTEIN"/>
    <property type="match status" value="1"/>
</dbReference>
<accession>W7U7B0</accession>
<dbReference type="AlphaFoldDB" id="W7U7B0"/>
<feature type="transmembrane region" description="Helical" evidence="10">
    <location>
        <begin position="231"/>
        <end position="250"/>
    </location>
</feature>
<keyword evidence="8 10" id="KW-0472">Membrane</keyword>
<dbReference type="Pfam" id="PF05008">
    <property type="entry name" value="V-SNARE"/>
    <property type="match status" value="1"/>
</dbReference>
<comment type="subcellular location">
    <subcellularLocation>
        <location evidence="1">Membrane</location>
        <topology evidence="1">Single-pass type IV membrane protein</topology>
    </subcellularLocation>
</comment>
<evidence type="ECO:0000256" key="6">
    <source>
        <dbReference type="ARBA" id="ARBA00022989"/>
    </source>
</evidence>
<evidence type="ECO:0000256" key="4">
    <source>
        <dbReference type="ARBA" id="ARBA00022692"/>
    </source>
</evidence>
<dbReference type="GO" id="GO:0000149">
    <property type="term" value="F:SNARE binding"/>
    <property type="evidence" value="ECO:0007669"/>
    <property type="project" value="TreeGrafter"/>
</dbReference>
<evidence type="ECO:0000256" key="8">
    <source>
        <dbReference type="ARBA" id="ARBA00023136"/>
    </source>
</evidence>
<dbReference type="GO" id="GO:0006886">
    <property type="term" value="P:intracellular protein transport"/>
    <property type="evidence" value="ECO:0007669"/>
    <property type="project" value="InterPro"/>
</dbReference>
<evidence type="ECO:0000256" key="5">
    <source>
        <dbReference type="ARBA" id="ARBA00022927"/>
    </source>
</evidence>
<name>W7U7B0_9STRA</name>
<dbReference type="GO" id="GO:0005794">
    <property type="term" value="C:Golgi apparatus"/>
    <property type="evidence" value="ECO:0007669"/>
    <property type="project" value="TreeGrafter"/>
</dbReference>
<dbReference type="Gene3D" id="1.20.58.400">
    <property type="entry name" value="t-snare proteins"/>
    <property type="match status" value="1"/>
</dbReference>
<dbReference type="CDD" id="cd15862">
    <property type="entry name" value="SNARE_Vti1"/>
    <property type="match status" value="1"/>
</dbReference>
<keyword evidence="3" id="KW-0813">Transport</keyword>
<dbReference type="GO" id="GO:0005789">
    <property type="term" value="C:endoplasmic reticulum membrane"/>
    <property type="evidence" value="ECO:0007669"/>
    <property type="project" value="TreeGrafter"/>
</dbReference>
<dbReference type="Proteomes" id="UP000019335">
    <property type="component" value="Chromosome 4"/>
</dbReference>
<dbReference type="OrthoDB" id="430637at2759"/>
<evidence type="ECO:0000313" key="13">
    <source>
        <dbReference type="Proteomes" id="UP000019335"/>
    </source>
</evidence>
<evidence type="ECO:0000313" key="12">
    <source>
        <dbReference type="EMBL" id="EWM28769.1"/>
    </source>
</evidence>
<evidence type="ECO:0000256" key="2">
    <source>
        <dbReference type="ARBA" id="ARBA00006108"/>
    </source>
</evidence>
<keyword evidence="5" id="KW-0653">Protein transport</keyword>
<dbReference type="PANTHER" id="PTHR21230">
    <property type="entry name" value="VESICLE TRANSPORT V-SNARE PROTEIN VTI1-RELATED"/>
    <property type="match status" value="1"/>
</dbReference>
<dbReference type="Gene3D" id="1.20.5.110">
    <property type="match status" value="1"/>
</dbReference>
<dbReference type="GO" id="GO:0006906">
    <property type="term" value="P:vesicle fusion"/>
    <property type="evidence" value="ECO:0007669"/>
    <property type="project" value="TreeGrafter"/>
</dbReference>
<dbReference type="GO" id="GO:0012507">
    <property type="term" value="C:ER to Golgi transport vesicle membrane"/>
    <property type="evidence" value="ECO:0007669"/>
    <property type="project" value="TreeGrafter"/>
</dbReference>
<feature type="domain" description="Vesicle transport v-SNARE N-terminal" evidence="11">
    <location>
        <begin position="40"/>
        <end position="132"/>
    </location>
</feature>
<protein>
    <submittedName>
        <fullName evidence="12">Vesicle transport through interaction with t-snares 1a</fullName>
    </submittedName>
</protein>
<evidence type="ECO:0000256" key="7">
    <source>
        <dbReference type="ARBA" id="ARBA00023054"/>
    </source>
</evidence>
<dbReference type="GO" id="GO:0005484">
    <property type="term" value="F:SNAP receptor activity"/>
    <property type="evidence" value="ECO:0007669"/>
    <property type="project" value="TreeGrafter"/>
</dbReference>
<keyword evidence="7" id="KW-0175">Coiled coil</keyword>
<evidence type="ECO:0000256" key="9">
    <source>
        <dbReference type="SAM" id="MobiDB-lite"/>
    </source>
</evidence>
<evidence type="ECO:0000259" key="11">
    <source>
        <dbReference type="Pfam" id="PF05008"/>
    </source>
</evidence>
<proteinExistence type="inferred from homology"/>
<dbReference type="GO" id="GO:0031201">
    <property type="term" value="C:SNARE complex"/>
    <property type="evidence" value="ECO:0007669"/>
    <property type="project" value="TreeGrafter"/>
</dbReference>
<evidence type="ECO:0000256" key="1">
    <source>
        <dbReference type="ARBA" id="ARBA00004211"/>
    </source>
</evidence>